<organism evidence="4">
    <name type="scientific">Synechococcus sp. SB0676_bin_10</name>
    <dbReference type="NCBI Taxonomy" id="2604869"/>
    <lineage>
        <taxon>Bacteria</taxon>
        <taxon>Bacillati</taxon>
        <taxon>Cyanobacteriota</taxon>
        <taxon>Cyanophyceae</taxon>
        <taxon>Synechococcales</taxon>
        <taxon>Synechococcaceae</taxon>
        <taxon>Synechococcus</taxon>
    </lineage>
</organism>
<protein>
    <submittedName>
        <fullName evidence="4">HEAT repeat domain-containing protein</fullName>
    </submittedName>
</protein>
<dbReference type="AlphaFoldDB" id="A0A6B1F826"/>
<comment type="caution">
    <text evidence="4">The sequence shown here is derived from an EMBL/GenBank/DDBJ whole genome shotgun (WGS) entry which is preliminary data.</text>
</comment>
<name>A0A6B1F826_9SYNE</name>
<evidence type="ECO:0000256" key="2">
    <source>
        <dbReference type="ARBA" id="ARBA00022738"/>
    </source>
</evidence>
<dbReference type="InterPro" id="IPR011989">
    <property type="entry name" value="ARM-like"/>
</dbReference>
<dbReference type="InterPro" id="IPR016024">
    <property type="entry name" value="ARM-type_fold"/>
</dbReference>
<accession>A0A6B1F826</accession>
<evidence type="ECO:0000256" key="3">
    <source>
        <dbReference type="SAM" id="MobiDB-lite"/>
    </source>
</evidence>
<dbReference type="SUPFAM" id="SSF48371">
    <property type="entry name" value="ARM repeat"/>
    <property type="match status" value="1"/>
</dbReference>
<proteinExistence type="predicted"/>
<dbReference type="GO" id="GO:0030089">
    <property type="term" value="C:phycobilisome"/>
    <property type="evidence" value="ECO:0007669"/>
    <property type="project" value="UniProtKB-KW"/>
</dbReference>
<keyword evidence="2" id="KW-0605">Phycobilisome</keyword>
<gene>
    <name evidence="4" type="ORF">F4162_09330</name>
</gene>
<keyword evidence="1" id="KW-0042">Antenna complex</keyword>
<feature type="region of interest" description="Disordered" evidence="3">
    <location>
        <begin position="279"/>
        <end position="301"/>
    </location>
</feature>
<evidence type="ECO:0000256" key="1">
    <source>
        <dbReference type="ARBA" id="ARBA00022549"/>
    </source>
</evidence>
<sequence>MVAAQPGPADALVWQCLGQRPCRLTPQELARFFHPERPQDLRLALAERLGMQNERGLQPCLALIERYGPQPELLMALGMTHQPDARAALLRYLDDPDIDRLALLRALAGWGRHVPLAVIREALQHPGQAMRLAGMELLQFHARLLTAPQLLRLAEPLLGDIRPPVAIAAIRLLQRRNEPLLAGRLAHVLQADPPEAVWEAALHALGCIGTETSVTLLLDCWLACRGTPGAVDVLHQLAAQFRHQHILRQRLEELLQEGKITVDETAALLLEVNGQDLFADGRKGDLGSDQDQPEKERSPSS</sequence>
<dbReference type="EMBL" id="VYDO01000291">
    <property type="protein sequence ID" value="MYG39131.1"/>
    <property type="molecule type" value="Genomic_DNA"/>
</dbReference>
<dbReference type="Gene3D" id="1.25.10.10">
    <property type="entry name" value="Leucine-rich Repeat Variant"/>
    <property type="match status" value="1"/>
</dbReference>
<evidence type="ECO:0000313" key="4">
    <source>
        <dbReference type="EMBL" id="MYG39131.1"/>
    </source>
</evidence>
<reference evidence="4" key="1">
    <citation type="submission" date="2019-09" db="EMBL/GenBank/DDBJ databases">
        <title>Characterisation of the sponge microbiome using genome-centric metagenomics.</title>
        <authorList>
            <person name="Engelberts J.P."/>
            <person name="Robbins S.J."/>
            <person name="De Goeij J.M."/>
            <person name="Aranda M."/>
            <person name="Bell S.C."/>
            <person name="Webster N.S."/>
        </authorList>
    </citation>
    <scope>NUCLEOTIDE SEQUENCE</scope>
    <source>
        <strain evidence="4">SB0676_bin_10</strain>
    </source>
</reference>